<evidence type="ECO:0000256" key="6">
    <source>
        <dbReference type="ARBA" id="ARBA00022840"/>
    </source>
</evidence>
<keyword evidence="5 9" id="KW-0418">Kinase</keyword>
<dbReference type="InterPro" id="IPR036936">
    <property type="entry name" value="CRIB_dom_sf"/>
</dbReference>
<reference evidence="9 10" key="1">
    <citation type="journal article" date="2016" name="Genome Biol. Evol.">
        <title>Gene Family Evolution Reflects Adaptation to Soil Environmental Stressors in the Genome of the Collembolan Orchesella cincta.</title>
        <authorList>
            <person name="Faddeeva-Vakhrusheva A."/>
            <person name="Derks M.F."/>
            <person name="Anvar S.Y."/>
            <person name="Agamennone V."/>
            <person name="Suring W."/>
            <person name="Smit S."/>
            <person name="van Straalen N.M."/>
            <person name="Roelofs D."/>
        </authorList>
    </citation>
    <scope>NUCLEOTIDE SEQUENCE [LARGE SCALE GENOMIC DNA]</scope>
    <source>
        <tissue evidence="9">Mixed pool</tissue>
    </source>
</reference>
<feature type="non-terminal residue" evidence="9">
    <location>
        <position position="216"/>
    </location>
</feature>
<dbReference type="Gene3D" id="3.90.810.10">
    <property type="entry name" value="CRIB domain"/>
    <property type="match status" value="1"/>
</dbReference>
<keyword evidence="6" id="KW-0067">ATP-binding</keyword>
<feature type="region of interest" description="Disordered" evidence="7">
    <location>
        <begin position="157"/>
        <end position="183"/>
    </location>
</feature>
<dbReference type="PROSITE" id="PS50108">
    <property type="entry name" value="CRIB"/>
    <property type="match status" value="1"/>
</dbReference>
<evidence type="ECO:0000256" key="7">
    <source>
        <dbReference type="SAM" id="MobiDB-lite"/>
    </source>
</evidence>
<evidence type="ECO:0000256" key="5">
    <source>
        <dbReference type="ARBA" id="ARBA00022777"/>
    </source>
</evidence>
<dbReference type="InterPro" id="IPR000095">
    <property type="entry name" value="CRIB_dom"/>
</dbReference>
<keyword evidence="2" id="KW-0723">Serine/threonine-protein kinase</keyword>
<dbReference type="SMART" id="SM00285">
    <property type="entry name" value="PBD"/>
    <property type="match status" value="1"/>
</dbReference>
<dbReference type="GO" id="GO:0004674">
    <property type="term" value="F:protein serine/threonine kinase activity"/>
    <property type="evidence" value="ECO:0007669"/>
    <property type="project" value="UniProtKB-KW"/>
</dbReference>
<sequence length="216" mass="23668">MFGKKKKKVLISQPTNFEHRVHTGYDKKEGKFIGLPPQWASIVGNNQILKSTNRPLPLVDPSEITHTEILDLKTVVRGEGTRLQDGTGGGIPKTSNVARSNSLRSSTPPQLRKNFRIPPSVPEEDPRHSQVSGTGYPPNAFNHAANSFNPGQIGNHHHTNSTTTGFFPHHHGSRPVEPHSPVPSSTIVAAENSNIFIRTQSTSLTYILGLSPLHYV</sequence>
<gene>
    <name evidence="9" type="ORF">Ocin01_05398</name>
</gene>
<feature type="compositionally biased region" description="Polar residues" evidence="7">
    <location>
        <begin position="93"/>
        <end position="109"/>
    </location>
</feature>
<keyword evidence="10" id="KW-1185">Reference proteome</keyword>
<proteinExistence type="predicted"/>
<evidence type="ECO:0000256" key="4">
    <source>
        <dbReference type="ARBA" id="ARBA00022741"/>
    </source>
</evidence>
<evidence type="ECO:0000259" key="8">
    <source>
        <dbReference type="PROSITE" id="PS50108"/>
    </source>
</evidence>
<dbReference type="AlphaFoldDB" id="A0A1D2N7P9"/>
<keyword evidence="3" id="KW-0808">Transferase</keyword>
<dbReference type="FunFam" id="3.90.810.10:FF:000002">
    <property type="entry name" value="Non-specific serine/threonine protein kinase"/>
    <property type="match status" value="1"/>
</dbReference>
<dbReference type="InterPro" id="IPR033923">
    <property type="entry name" value="PAK_BD"/>
</dbReference>
<evidence type="ECO:0000313" key="9">
    <source>
        <dbReference type="EMBL" id="ODN01289.1"/>
    </source>
</evidence>
<dbReference type="EMBL" id="LJIJ01000162">
    <property type="protein sequence ID" value="ODN01289.1"/>
    <property type="molecule type" value="Genomic_DNA"/>
</dbReference>
<accession>A0A1D2N7P9</accession>
<dbReference type="EC" id="2.7.11.1" evidence="1"/>
<evidence type="ECO:0000256" key="3">
    <source>
        <dbReference type="ARBA" id="ARBA00022679"/>
    </source>
</evidence>
<keyword evidence="4" id="KW-0547">Nucleotide-binding</keyword>
<evidence type="ECO:0000313" key="10">
    <source>
        <dbReference type="Proteomes" id="UP000094527"/>
    </source>
</evidence>
<evidence type="ECO:0000256" key="2">
    <source>
        <dbReference type="ARBA" id="ARBA00022527"/>
    </source>
</evidence>
<name>A0A1D2N7P9_ORCCI</name>
<protein>
    <recommendedName>
        <fullName evidence="1">non-specific serine/threonine protein kinase</fullName>
        <ecNumber evidence="1">2.7.11.1</ecNumber>
    </recommendedName>
</protein>
<organism evidence="9 10">
    <name type="scientific">Orchesella cincta</name>
    <name type="common">Springtail</name>
    <name type="synonym">Podura cincta</name>
    <dbReference type="NCBI Taxonomy" id="48709"/>
    <lineage>
        <taxon>Eukaryota</taxon>
        <taxon>Metazoa</taxon>
        <taxon>Ecdysozoa</taxon>
        <taxon>Arthropoda</taxon>
        <taxon>Hexapoda</taxon>
        <taxon>Collembola</taxon>
        <taxon>Entomobryomorpha</taxon>
        <taxon>Entomobryoidea</taxon>
        <taxon>Orchesellidae</taxon>
        <taxon>Orchesellinae</taxon>
        <taxon>Orchesella</taxon>
    </lineage>
</organism>
<feature type="domain" description="CRIB" evidence="8">
    <location>
        <begin position="11"/>
        <end position="24"/>
    </location>
</feature>
<dbReference type="GO" id="GO:0005524">
    <property type="term" value="F:ATP binding"/>
    <property type="evidence" value="ECO:0007669"/>
    <property type="project" value="UniProtKB-KW"/>
</dbReference>
<evidence type="ECO:0000256" key="1">
    <source>
        <dbReference type="ARBA" id="ARBA00012513"/>
    </source>
</evidence>
<feature type="region of interest" description="Disordered" evidence="7">
    <location>
        <begin position="80"/>
        <end position="133"/>
    </location>
</feature>
<dbReference type="OrthoDB" id="1022360at2759"/>
<comment type="caution">
    <text evidence="9">The sequence shown here is derived from an EMBL/GenBank/DDBJ whole genome shotgun (WGS) entry which is preliminary data.</text>
</comment>
<dbReference type="STRING" id="48709.A0A1D2N7P9"/>
<dbReference type="Proteomes" id="UP000094527">
    <property type="component" value="Unassembled WGS sequence"/>
</dbReference>
<dbReference type="Pfam" id="PF00786">
    <property type="entry name" value="PBD"/>
    <property type="match status" value="1"/>
</dbReference>
<dbReference type="CDD" id="cd01093">
    <property type="entry name" value="CRIB_PAK_like"/>
    <property type="match status" value="1"/>
</dbReference>